<dbReference type="SUPFAM" id="SSF103473">
    <property type="entry name" value="MFS general substrate transporter"/>
    <property type="match status" value="1"/>
</dbReference>
<organism evidence="4 5">
    <name type="scientific">Bactrocera dorsalis</name>
    <name type="common">Oriental fruit fly</name>
    <name type="synonym">Dacus dorsalis</name>
    <dbReference type="NCBI Taxonomy" id="27457"/>
    <lineage>
        <taxon>Eukaryota</taxon>
        <taxon>Metazoa</taxon>
        <taxon>Ecdysozoa</taxon>
        <taxon>Arthropoda</taxon>
        <taxon>Hexapoda</taxon>
        <taxon>Insecta</taxon>
        <taxon>Pterygota</taxon>
        <taxon>Neoptera</taxon>
        <taxon>Endopterygota</taxon>
        <taxon>Diptera</taxon>
        <taxon>Brachycera</taxon>
        <taxon>Muscomorpha</taxon>
        <taxon>Tephritoidea</taxon>
        <taxon>Tephritidae</taxon>
        <taxon>Bactrocera</taxon>
        <taxon>Bactrocera</taxon>
    </lineage>
</organism>
<accession>A0A6I9VJI9</accession>
<feature type="compositionally biased region" description="Basic and acidic residues" evidence="2">
    <location>
        <begin position="8"/>
        <end position="41"/>
    </location>
</feature>
<feature type="transmembrane region" description="Helical" evidence="3">
    <location>
        <begin position="237"/>
        <end position="257"/>
    </location>
</feature>
<dbReference type="AlphaFoldDB" id="A0A6I9VJI9"/>
<dbReference type="PANTHER" id="PTHR19444">
    <property type="entry name" value="UNC-93 RELATED"/>
    <property type="match status" value="1"/>
</dbReference>
<feature type="transmembrane region" description="Helical" evidence="3">
    <location>
        <begin position="335"/>
        <end position="356"/>
    </location>
</feature>
<name>A0A6I9VJI9_BACDO</name>
<dbReference type="FunCoup" id="A0A6I9VJI9">
    <property type="interactions" value="21"/>
</dbReference>
<dbReference type="KEGG" id="bdr:105233477"/>
<evidence type="ECO:0000256" key="1">
    <source>
        <dbReference type="ARBA" id="ARBA00009172"/>
    </source>
</evidence>
<dbReference type="GO" id="GO:0015459">
    <property type="term" value="F:potassium channel regulator activity"/>
    <property type="evidence" value="ECO:0007669"/>
    <property type="project" value="TreeGrafter"/>
</dbReference>
<dbReference type="GO" id="GO:0005886">
    <property type="term" value="C:plasma membrane"/>
    <property type="evidence" value="ECO:0007669"/>
    <property type="project" value="TreeGrafter"/>
</dbReference>
<dbReference type="OrthoDB" id="10010517at2759"/>
<dbReference type="InterPro" id="IPR051951">
    <property type="entry name" value="UNC-93_regulatory"/>
</dbReference>
<keyword evidence="3" id="KW-1133">Transmembrane helix</keyword>
<feature type="transmembrane region" description="Helical" evidence="3">
    <location>
        <begin position="397"/>
        <end position="418"/>
    </location>
</feature>
<dbReference type="GO" id="GO:0006937">
    <property type="term" value="P:regulation of muscle contraction"/>
    <property type="evidence" value="ECO:0007669"/>
    <property type="project" value="TreeGrafter"/>
</dbReference>
<evidence type="ECO:0000256" key="3">
    <source>
        <dbReference type="SAM" id="Phobius"/>
    </source>
</evidence>
<feature type="transmembrane region" description="Helical" evidence="3">
    <location>
        <begin position="57"/>
        <end position="81"/>
    </location>
</feature>
<dbReference type="InterPro" id="IPR036259">
    <property type="entry name" value="MFS_trans_sf"/>
</dbReference>
<protein>
    <submittedName>
        <fullName evidence="5">Uncharacterized protein LOC105233477</fullName>
    </submittedName>
</protein>
<evidence type="ECO:0000313" key="4">
    <source>
        <dbReference type="Proteomes" id="UP001652620"/>
    </source>
</evidence>
<dbReference type="GO" id="GO:0043266">
    <property type="term" value="P:regulation of potassium ion transport"/>
    <property type="evidence" value="ECO:0007669"/>
    <property type="project" value="TreeGrafter"/>
</dbReference>
<reference evidence="5" key="1">
    <citation type="submission" date="2025-08" db="UniProtKB">
        <authorList>
            <consortium name="RefSeq"/>
        </authorList>
    </citation>
    <scope>IDENTIFICATION</scope>
    <source>
        <tissue evidence="5">Adult</tissue>
    </source>
</reference>
<dbReference type="Proteomes" id="UP001652620">
    <property type="component" value="Chromosome 4"/>
</dbReference>
<gene>
    <name evidence="5" type="primary">LOC105233477</name>
</gene>
<dbReference type="GeneID" id="105233477"/>
<dbReference type="GO" id="GO:0055120">
    <property type="term" value="C:striated muscle dense body"/>
    <property type="evidence" value="ECO:0007669"/>
    <property type="project" value="TreeGrafter"/>
</dbReference>
<feature type="region of interest" description="Disordered" evidence="2">
    <location>
        <begin position="1"/>
        <end position="41"/>
    </location>
</feature>
<feature type="transmembrane region" description="Helical" evidence="3">
    <location>
        <begin position="660"/>
        <end position="685"/>
    </location>
</feature>
<proteinExistence type="inferred from homology"/>
<evidence type="ECO:0000313" key="5">
    <source>
        <dbReference type="RefSeq" id="XP_011213877.2"/>
    </source>
</evidence>
<feature type="transmembrane region" description="Helical" evidence="3">
    <location>
        <begin position="101"/>
        <end position="125"/>
    </location>
</feature>
<feature type="transmembrane region" description="Helical" evidence="3">
    <location>
        <begin position="277"/>
        <end position="296"/>
    </location>
</feature>
<keyword evidence="4" id="KW-1185">Reference proteome</keyword>
<keyword evidence="3" id="KW-0812">Transmembrane</keyword>
<comment type="similarity">
    <text evidence="1">Belongs to the unc-93 family.</text>
</comment>
<feature type="transmembrane region" description="Helical" evidence="3">
    <location>
        <begin position="697"/>
        <end position="716"/>
    </location>
</feature>
<feature type="transmembrane region" description="Helical" evidence="3">
    <location>
        <begin position="598"/>
        <end position="624"/>
    </location>
</feature>
<feature type="transmembrane region" description="Helical" evidence="3">
    <location>
        <begin position="528"/>
        <end position="547"/>
    </location>
</feature>
<dbReference type="PANTHER" id="PTHR19444:SF11">
    <property type="entry name" value="UNC93-LIKE PROTEIN"/>
    <property type="match status" value="1"/>
</dbReference>
<feature type="transmembrane region" description="Helical" evidence="3">
    <location>
        <begin position="308"/>
        <end position="329"/>
    </location>
</feature>
<feature type="transmembrane region" description="Helical" evidence="3">
    <location>
        <begin position="631"/>
        <end position="648"/>
    </location>
</feature>
<dbReference type="InParanoid" id="A0A6I9VJI9"/>
<evidence type="ECO:0000256" key="2">
    <source>
        <dbReference type="SAM" id="MobiDB-lite"/>
    </source>
</evidence>
<keyword evidence="3" id="KW-0472">Membrane</keyword>
<dbReference type="RefSeq" id="XP_011213877.2">
    <property type="nucleotide sequence ID" value="XM_011215575.3"/>
</dbReference>
<feature type="transmembrane region" description="Helical" evidence="3">
    <location>
        <begin position="722"/>
        <end position="739"/>
    </location>
</feature>
<sequence>MGSLPNLHELEEIERRREKRREREQREQLREQRARDSSRERERMALFAQRKQNSYNAYLMAGLGMGGGTLGMAAAVGASHITGTAAATGVLGVSANTPATTATTTLSGFAVGGAALLGLGTPALLTKHHHQHHQHHRHSLTTRHRVLRTRSSGATHNIWDEQFLEHLAAYSPISTRSHRINPVSSYQVQAALAASRRRESINSSIGAASIRRLITLNNRNCRHKIPPHVRHKVCQSFICIAVAHGLICGVLLPLFALQGSNSVWHQREQWLHVGPNIGSLLLSGCFLISAIMCLFTKRLIQKFGHTTVIGASYVAASIFLLCHLFPSIFTLLPAYILLGVTYSPSWISKIALVVHFGSKLSCSQHECMLSSSHNTDVMDEHKLFCNRDQKVRRLARWFQVAQDLGIILGTLLASFTLACSSSDWNCFDSSETVAMETQATLLPSENLTENMVKAVALRSHSYSMTGFLPNIPGYFDDFYYHNEHGERICGADMCPVWHQDNTFDDTSNGTNETIYTQFINERSTGGGITLISTYFLFTLAAAALSFFGGRIQCTFRREVHIKGVTDTILFAGPMAYFVGTEQAYMLGDFLRAFVSCSLGISMVAGALVGMGLMQCIVSCTLSMLLRHTKRIVVILAGFFFQSCLLLALSSWKPSSDDMALFYVLAASWGACNGMWETLLMALITLNHANHVTDVTSPLQGLRFLGLGITFAAHGLMCETPKIITMVIMLVLSLPAYTMLEIRLEAQRKSQLINL</sequence>